<feature type="transmembrane region" description="Helical" evidence="6">
    <location>
        <begin position="71"/>
        <end position="90"/>
    </location>
</feature>
<comment type="caution">
    <text evidence="7">The sequence shown here is derived from an EMBL/GenBank/DDBJ whole genome shotgun (WGS) entry which is preliminary data.</text>
</comment>
<evidence type="ECO:0000256" key="1">
    <source>
        <dbReference type="ARBA" id="ARBA00004141"/>
    </source>
</evidence>
<proteinExistence type="predicted"/>
<reference evidence="7 8" key="1">
    <citation type="submission" date="2020-11" db="EMBL/GenBank/DDBJ databases">
        <title>Kefir isolates.</title>
        <authorList>
            <person name="Marcisauskas S."/>
            <person name="Kim Y."/>
            <person name="Blasche S."/>
        </authorList>
    </citation>
    <scope>NUCLEOTIDE SEQUENCE [LARGE SCALE GENOMIC DNA]</scope>
    <source>
        <strain evidence="7 8">KR</strain>
    </source>
</reference>
<keyword evidence="2 6" id="KW-0812">Transmembrane</keyword>
<dbReference type="InterPro" id="IPR051617">
    <property type="entry name" value="UNC-93-like_regulator"/>
</dbReference>
<dbReference type="EMBL" id="PUHQ01000133">
    <property type="protein sequence ID" value="KAG0654973.1"/>
    <property type="molecule type" value="Genomic_DNA"/>
</dbReference>
<feature type="transmembrane region" description="Helical" evidence="6">
    <location>
        <begin position="424"/>
        <end position="443"/>
    </location>
</feature>
<feature type="transmembrane region" description="Helical" evidence="6">
    <location>
        <begin position="193"/>
        <end position="213"/>
    </location>
</feature>
<protein>
    <recommendedName>
        <fullName evidence="9">MFS general substrate transporter</fullName>
    </recommendedName>
</protein>
<feature type="transmembrane region" description="Helical" evidence="6">
    <location>
        <begin position="287"/>
        <end position="304"/>
    </location>
</feature>
<comment type="subcellular location">
    <subcellularLocation>
        <location evidence="1">Membrane</location>
        <topology evidence="1">Multi-pass membrane protein</topology>
    </subcellularLocation>
</comment>
<feature type="transmembrane region" description="Helical" evidence="6">
    <location>
        <begin position="122"/>
        <end position="140"/>
    </location>
</feature>
<dbReference type="Pfam" id="PF05978">
    <property type="entry name" value="UNC-93"/>
    <property type="match status" value="1"/>
</dbReference>
<keyword evidence="3 6" id="KW-1133">Transmembrane helix</keyword>
<feature type="transmembrane region" description="Helical" evidence="6">
    <location>
        <begin position="161"/>
        <end position="181"/>
    </location>
</feature>
<dbReference type="PANTHER" id="PTHR23294">
    <property type="entry name" value="ET TRANSLATION PRODUCT-RELATED"/>
    <property type="match status" value="1"/>
</dbReference>
<dbReference type="Gene3D" id="1.20.1250.20">
    <property type="entry name" value="MFS general substrate transporter like domains"/>
    <property type="match status" value="2"/>
</dbReference>
<dbReference type="InterPro" id="IPR010291">
    <property type="entry name" value="Ion_channel_UNC-93"/>
</dbReference>
<organism evidence="7 8">
    <name type="scientific">Rhodotorula mucilaginosa</name>
    <name type="common">Yeast</name>
    <name type="synonym">Rhodotorula rubra</name>
    <dbReference type="NCBI Taxonomy" id="5537"/>
    <lineage>
        <taxon>Eukaryota</taxon>
        <taxon>Fungi</taxon>
        <taxon>Dikarya</taxon>
        <taxon>Basidiomycota</taxon>
        <taxon>Pucciniomycotina</taxon>
        <taxon>Microbotryomycetes</taxon>
        <taxon>Sporidiobolales</taxon>
        <taxon>Sporidiobolaceae</taxon>
        <taxon>Rhodotorula</taxon>
    </lineage>
</organism>
<feature type="transmembrane region" description="Helical" evidence="6">
    <location>
        <begin position="356"/>
        <end position="379"/>
    </location>
</feature>
<gene>
    <name evidence="7" type="ORF">C6P46_001312</name>
</gene>
<keyword evidence="8" id="KW-1185">Reference proteome</keyword>
<dbReference type="Proteomes" id="UP000777482">
    <property type="component" value="Unassembled WGS sequence"/>
</dbReference>
<dbReference type="SUPFAM" id="SSF103473">
    <property type="entry name" value="MFS general substrate transporter"/>
    <property type="match status" value="1"/>
</dbReference>
<evidence type="ECO:0000256" key="5">
    <source>
        <dbReference type="SAM" id="MobiDB-lite"/>
    </source>
</evidence>
<feature type="transmembrane region" description="Helical" evidence="6">
    <location>
        <begin position="316"/>
        <end position="336"/>
    </location>
</feature>
<name>A0A9P6VT58_RHOMI</name>
<evidence type="ECO:0000256" key="4">
    <source>
        <dbReference type="ARBA" id="ARBA00023136"/>
    </source>
</evidence>
<sequence length="480" mass="51394">MGPTADDAVKSEELPPLPPLPPRGPLARKLASPLVQVIIISFICFCTPGIFNANSGMGGGGQLDPKAANDANIALYCTFAVFGVAAGGIVNRIGYRTAFAIGASGYSLYMGSLLSYNINGNSGFVVASGAILGCCAALLWTSQGSLTLAYASEGSKGRYFGIFWVLFNLGGVLGAAVELGISWDSTTNSVSNSVYIALLCIAACGTFLPALLANPATIVRTDGTRVVPPVHPTWRKEVEGMWHLIKTEKILIGLLPLFFSSNFTYTYEQSTYNGHLFTLRTRALNSLLFWLFQMVGAAIFGVLVDLKRFSRVRRAWGSLLFLLALHMAVWGASYHVQRGFHRDDNFQRIDLKESRYAGYGALYVFQGILDAVTQNWAYWLMGAISSNPAQLARLVGIYKGVQSAGAASAFAMDSGGTSYMNELAATWAVGVAGLVFAAPVVAFRLRRGTEEESEAVVEGTNMKLDLASVSSADKKDEGAE</sequence>
<evidence type="ECO:0000256" key="2">
    <source>
        <dbReference type="ARBA" id="ARBA00022692"/>
    </source>
</evidence>
<feature type="transmembrane region" description="Helical" evidence="6">
    <location>
        <begin position="30"/>
        <end position="51"/>
    </location>
</feature>
<evidence type="ECO:0008006" key="9">
    <source>
        <dbReference type="Google" id="ProtNLM"/>
    </source>
</evidence>
<evidence type="ECO:0000313" key="7">
    <source>
        <dbReference type="EMBL" id="KAG0654973.1"/>
    </source>
</evidence>
<keyword evidence="4 6" id="KW-0472">Membrane</keyword>
<dbReference type="GO" id="GO:0016020">
    <property type="term" value="C:membrane"/>
    <property type="evidence" value="ECO:0007669"/>
    <property type="project" value="UniProtKB-SubCell"/>
</dbReference>
<accession>A0A9P6VT58</accession>
<dbReference type="OrthoDB" id="196103at2759"/>
<dbReference type="InterPro" id="IPR036259">
    <property type="entry name" value="MFS_trans_sf"/>
</dbReference>
<dbReference type="AlphaFoldDB" id="A0A9P6VT58"/>
<evidence type="ECO:0000313" key="8">
    <source>
        <dbReference type="Proteomes" id="UP000777482"/>
    </source>
</evidence>
<evidence type="ECO:0000256" key="6">
    <source>
        <dbReference type="SAM" id="Phobius"/>
    </source>
</evidence>
<evidence type="ECO:0000256" key="3">
    <source>
        <dbReference type="ARBA" id="ARBA00022989"/>
    </source>
</evidence>
<dbReference type="PANTHER" id="PTHR23294:SF59">
    <property type="entry name" value="UNC93-LIKE PROTEIN C922.05C"/>
    <property type="match status" value="1"/>
</dbReference>
<feature type="region of interest" description="Disordered" evidence="5">
    <location>
        <begin position="1"/>
        <end position="20"/>
    </location>
</feature>